<proteinExistence type="predicted"/>
<protein>
    <recommendedName>
        <fullName evidence="3">GntR family transcriptional regulator</fullName>
    </recommendedName>
</protein>
<evidence type="ECO:0008006" key="3">
    <source>
        <dbReference type="Google" id="ProtNLM"/>
    </source>
</evidence>
<organism evidence="1 2">
    <name type="scientific">Bordetella genomosp. 6</name>
    <dbReference type="NCBI Taxonomy" id="463024"/>
    <lineage>
        <taxon>Bacteria</taxon>
        <taxon>Pseudomonadati</taxon>
        <taxon>Pseudomonadota</taxon>
        <taxon>Betaproteobacteria</taxon>
        <taxon>Burkholderiales</taxon>
        <taxon>Alcaligenaceae</taxon>
        <taxon>Bordetella</taxon>
    </lineage>
</organism>
<evidence type="ECO:0000313" key="1">
    <source>
        <dbReference type="EMBL" id="OZI70381.1"/>
    </source>
</evidence>
<dbReference type="RefSeq" id="WP_068924559.1">
    <property type="nucleotide sequence ID" value="NZ_NEVV01000007.1"/>
</dbReference>
<comment type="caution">
    <text evidence="1">The sequence shown here is derived from an EMBL/GenBank/DDBJ whole genome shotgun (WGS) entry which is preliminary data.</text>
</comment>
<sequence>MNQADFRYHDVTGFPLVVARHRDGVPGFAAHWIAEMEQLAGNPAQFVMIVPDPDVEIAHEDRKAMVQWQTGNMARLRECCKGFIAVKPDPSGLARTQAQAEKMTRAFGLPFCAVATLAQAREKARQLLQTSGD</sequence>
<gene>
    <name evidence="1" type="ORF">CAL23_22695</name>
</gene>
<keyword evidence="2" id="KW-1185">Reference proteome</keyword>
<dbReference type="Proteomes" id="UP000216524">
    <property type="component" value="Unassembled WGS sequence"/>
</dbReference>
<evidence type="ECO:0000313" key="2">
    <source>
        <dbReference type="Proteomes" id="UP000216524"/>
    </source>
</evidence>
<name>A0ABX4FCV7_9BORD</name>
<dbReference type="EMBL" id="NEVV01000007">
    <property type="protein sequence ID" value="OZI70381.1"/>
    <property type="molecule type" value="Genomic_DNA"/>
</dbReference>
<reference evidence="1 2" key="1">
    <citation type="submission" date="2017-05" db="EMBL/GenBank/DDBJ databases">
        <title>Complete and WGS of Bordetella genogroups.</title>
        <authorList>
            <person name="Spilker T."/>
            <person name="Lipuma J."/>
        </authorList>
    </citation>
    <scope>NUCLEOTIDE SEQUENCE [LARGE SCALE GENOMIC DNA]</scope>
    <source>
        <strain evidence="1 2">AU3139</strain>
    </source>
</reference>
<accession>A0ABX4FCV7</accession>